<dbReference type="Gene3D" id="2.60.40.420">
    <property type="entry name" value="Cupredoxins - blue copper proteins"/>
    <property type="match status" value="3"/>
</dbReference>
<dbReference type="CDD" id="cd13890">
    <property type="entry name" value="CuRO_3_CueO_FtsP"/>
    <property type="match status" value="1"/>
</dbReference>
<reference evidence="7" key="1">
    <citation type="submission" date="2016-09" db="EMBL/GenBank/DDBJ databases">
        <authorList>
            <person name="Gulvik C.A."/>
        </authorList>
    </citation>
    <scope>NUCLEOTIDE SEQUENCE [LARGE SCALE GENOMIC DNA]</scope>
    <source>
        <strain evidence="7">LMG 8895</strain>
    </source>
</reference>
<gene>
    <name evidence="6" type="ORF">BCR25_09235</name>
</gene>
<evidence type="ECO:0000313" key="6">
    <source>
        <dbReference type="EMBL" id="OEG10637.1"/>
    </source>
</evidence>
<dbReference type="CDD" id="cd04232">
    <property type="entry name" value="CuRO_1_CueO_FtsP"/>
    <property type="match status" value="1"/>
</dbReference>
<dbReference type="InterPro" id="IPR045087">
    <property type="entry name" value="Cu-oxidase_fam"/>
</dbReference>
<accession>A0A1E5GD88</accession>
<dbReference type="PANTHER" id="PTHR48267:SF1">
    <property type="entry name" value="BILIRUBIN OXIDASE"/>
    <property type="match status" value="1"/>
</dbReference>
<evidence type="ECO:0000256" key="2">
    <source>
        <dbReference type="ARBA" id="ARBA00022723"/>
    </source>
</evidence>
<dbReference type="PATRIC" id="fig|332950.4.peg.4057"/>
<protein>
    <submittedName>
        <fullName evidence="6">Copper oxidase</fullName>
    </submittedName>
</protein>
<feature type="domain" description="Plastocyanin-like" evidence="5">
    <location>
        <begin position="60"/>
        <end position="174"/>
    </location>
</feature>
<dbReference type="GO" id="GO:0016491">
    <property type="term" value="F:oxidoreductase activity"/>
    <property type="evidence" value="ECO:0007669"/>
    <property type="project" value="UniProtKB-KW"/>
</dbReference>
<dbReference type="PROSITE" id="PS00079">
    <property type="entry name" value="MULTICOPPER_OXIDASE1"/>
    <property type="match status" value="1"/>
</dbReference>
<dbReference type="GO" id="GO:0005507">
    <property type="term" value="F:copper ion binding"/>
    <property type="evidence" value="ECO:0007669"/>
    <property type="project" value="InterPro"/>
</dbReference>
<evidence type="ECO:0000259" key="5">
    <source>
        <dbReference type="Pfam" id="PF07732"/>
    </source>
</evidence>
<dbReference type="SUPFAM" id="SSF49503">
    <property type="entry name" value="Cupredoxins"/>
    <property type="match status" value="3"/>
</dbReference>
<dbReference type="Pfam" id="PF07732">
    <property type="entry name" value="Cu-oxidase_3"/>
    <property type="match status" value="1"/>
</dbReference>
<dbReference type="InterPro" id="IPR033138">
    <property type="entry name" value="Cu_oxidase_CS"/>
</dbReference>
<dbReference type="PANTHER" id="PTHR48267">
    <property type="entry name" value="CUPREDOXIN SUPERFAMILY PROTEIN"/>
    <property type="match status" value="1"/>
</dbReference>
<proteinExistence type="inferred from homology"/>
<dbReference type="InterPro" id="IPR011706">
    <property type="entry name" value="Cu-oxidase_C"/>
</dbReference>
<evidence type="ECO:0000259" key="4">
    <source>
        <dbReference type="Pfam" id="PF07731"/>
    </source>
</evidence>
<organism evidence="6 7">
    <name type="scientific">Enterococcus termitis</name>
    <dbReference type="NCBI Taxonomy" id="332950"/>
    <lineage>
        <taxon>Bacteria</taxon>
        <taxon>Bacillati</taxon>
        <taxon>Bacillota</taxon>
        <taxon>Bacilli</taxon>
        <taxon>Lactobacillales</taxon>
        <taxon>Enterococcaceae</taxon>
        <taxon>Enterococcus</taxon>
    </lineage>
</organism>
<dbReference type="EMBL" id="MIJY01000043">
    <property type="protein sequence ID" value="OEG10637.1"/>
    <property type="molecule type" value="Genomic_DNA"/>
</dbReference>
<keyword evidence="2" id="KW-0479">Metal-binding</keyword>
<dbReference type="InterPro" id="IPR011707">
    <property type="entry name" value="Cu-oxidase-like_N"/>
</dbReference>
<dbReference type="AlphaFoldDB" id="A0A1E5GD88"/>
<dbReference type="Proteomes" id="UP000095094">
    <property type="component" value="Unassembled WGS sequence"/>
</dbReference>
<comment type="similarity">
    <text evidence="1">Belongs to the multicopper oxidase family.</text>
</comment>
<dbReference type="PROSITE" id="PS00080">
    <property type="entry name" value="MULTICOPPER_OXIDASE2"/>
    <property type="match status" value="1"/>
</dbReference>
<feature type="domain" description="Plastocyanin-like" evidence="4">
    <location>
        <begin position="348"/>
        <end position="464"/>
    </location>
</feature>
<dbReference type="Pfam" id="PF07731">
    <property type="entry name" value="Cu-oxidase_2"/>
    <property type="match status" value="1"/>
</dbReference>
<sequence>MANNIYTDYFFDDPVFDTKGDSYFPLEQADSPQNPLAIPPILVPDSESDLYTTYTITSQEGETAILPGKKTKTWGYNASLLGTTVILERGKTYGVSLKNELPETTTYHWHGLNVSGPETDGGPHAPVKPQETREIEFTVNQPASTAWLHPHPCPDTAEQVWKGLAAMVIIKDEQESKLALPRDYGIDDLPIVLQDRSYHDNQLDYQKDYNVDGTLGKLPLINGTVNAYFDVTTQQLRLRLLNGANRREFRLHFSDDLPFSQIASDGGILPEPITFTHLMLTCGERAEIIVDFKEYSVGEEVILYSDDRPLMTFRIGEFEKNQWTVPEKLIEVEPLKITDSTKLEETVMSGMKDFVKIDDKIFDMKRMDKQQNMGETQIWDVSNINPADVGMIHPFHIHGTQFQVISRNGQPPYANERGWKDTVGVNAQETVRIAVKFDVPGIFMYHCHILEHEDTGMMAQIEVINTKK</sequence>
<keyword evidence="3" id="KW-0560">Oxidoreductase</keyword>
<evidence type="ECO:0000256" key="3">
    <source>
        <dbReference type="ARBA" id="ARBA00023002"/>
    </source>
</evidence>
<dbReference type="InterPro" id="IPR002355">
    <property type="entry name" value="Cu_oxidase_Cu_BS"/>
</dbReference>
<evidence type="ECO:0000256" key="1">
    <source>
        <dbReference type="ARBA" id="ARBA00010609"/>
    </source>
</evidence>
<comment type="caution">
    <text evidence="6">The sequence shown here is derived from an EMBL/GenBank/DDBJ whole genome shotgun (WGS) entry which is preliminary data.</text>
</comment>
<name>A0A1E5GD88_9ENTE</name>
<dbReference type="InterPro" id="IPR008972">
    <property type="entry name" value="Cupredoxin"/>
</dbReference>
<dbReference type="RefSeq" id="WP_069664418.1">
    <property type="nucleotide sequence ID" value="NZ_JBHUJJ010000001.1"/>
</dbReference>
<dbReference type="OrthoDB" id="9757546at2"/>
<evidence type="ECO:0000313" key="7">
    <source>
        <dbReference type="Proteomes" id="UP000095094"/>
    </source>
</evidence>
<dbReference type="CDD" id="cd13867">
    <property type="entry name" value="CuRO_2_CueO_FtsP"/>
    <property type="match status" value="1"/>
</dbReference>
<keyword evidence="7" id="KW-1185">Reference proteome</keyword>